<dbReference type="AlphaFoldDB" id="A0A2M4B2A3"/>
<accession>A0A2M4B2A3</accession>
<reference evidence="1" key="1">
    <citation type="submission" date="2018-01" db="EMBL/GenBank/DDBJ databases">
        <title>An insight into the sialome of Amazonian anophelines.</title>
        <authorList>
            <person name="Ribeiro J.M."/>
            <person name="Scarpassa V."/>
            <person name="Calvo E."/>
        </authorList>
    </citation>
    <scope>NUCLEOTIDE SEQUENCE</scope>
    <source>
        <tissue evidence="1">Salivary glands</tissue>
    </source>
</reference>
<organism evidence="1">
    <name type="scientific">Anopheles triannulatus</name>
    <dbReference type="NCBI Taxonomy" id="58253"/>
    <lineage>
        <taxon>Eukaryota</taxon>
        <taxon>Metazoa</taxon>
        <taxon>Ecdysozoa</taxon>
        <taxon>Arthropoda</taxon>
        <taxon>Hexapoda</taxon>
        <taxon>Insecta</taxon>
        <taxon>Pterygota</taxon>
        <taxon>Neoptera</taxon>
        <taxon>Endopterygota</taxon>
        <taxon>Diptera</taxon>
        <taxon>Nematocera</taxon>
        <taxon>Culicoidea</taxon>
        <taxon>Culicidae</taxon>
        <taxon>Anophelinae</taxon>
        <taxon>Anopheles</taxon>
    </lineage>
</organism>
<name>A0A2M4B2A3_9DIPT</name>
<protein>
    <submittedName>
        <fullName evidence="1">Putative secreted protein</fullName>
    </submittedName>
</protein>
<evidence type="ECO:0000313" key="1">
    <source>
        <dbReference type="EMBL" id="MBW47169.1"/>
    </source>
</evidence>
<sequence>MPRRCTAVAHAVLPALCSFRSSTLLGGRNSHVASASCLRDNILLFAPTRPTDHGWQLNIDKLLANATHPAPFTVAGGSATGVRGIRPARLHRCPVTSATLL</sequence>
<dbReference type="EMBL" id="GGFK01013848">
    <property type="protein sequence ID" value="MBW47169.1"/>
    <property type="molecule type" value="Transcribed_RNA"/>
</dbReference>
<proteinExistence type="predicted"/>